<dbReference type="PROSITE" id="PS51318">
    <property type="entry name" value="TAT"/>
    <property type="match status" value="1"/>
</dbReference>
<evidence type="ECO:0000256" key="1">
    <source>
        <dbReference type="SAM" id="Phobius"/>
    </source>
</evidence>
<keyword evidence="1" id="KW-0472">Membrane</keyword>
<sequence>MKIRRSLVAVASAVALTATVTPAASAQTYPDPLNQVMNELRRVGGDQAPNVLLVPAVLSSIGVVNLAVVSILAIVGATAGAAAIGSS</sequence>
<dbReference type="KEGG" id="cpho:CPHO_02150"/>
<evidence type="ECO:0000313" key="3">
    <source>
        <dbReference type="EMBL" id="APT91906.1"/>
    </source>
</evidence>
<evidence type="ECO:0000313" key="4">
    <source>
        <dbReference type="Proteomes" id="UP000185491"/>
    </source>
</evidence>
<evidence type="ECO:0000256" key="2">
    <source>
        <dbReference type="SAM" id="SignalP"/>
    </source>
</evidence>
<feature type="chain" id="PRO_5009871720" description="Secreted protein" evidence="2">
    <location>
        <begin position="27"/>
        <end position="87"/>
    </location>
</feature>
<dbReference type="RefSeq" id="WP_075732814.1">
    <property type="nucleotide sequence ID" value="NZ_CP009249.1"/>
</dbReference>
<dbReference type="OrthoDB" id="4426728at2"/>
<organism evidence="3 4">
    <name type="scientific">Corynebacterium phocae</name>
    <dbReference type="NCBI Taxonomy" id="161895"/>
    <lineage>
        <taxon>Bacteria</taxon>
        <taxon>Bacillati</taxon>
        <taxon>Actinomycetota</taxon>
        <taxon>Actinomycetes</taxon>
        <taxon>Mycobacteriales</taxon>
        <taxon>Corynebacteriaceae</taxon>
        <taxon>Corynebacterium</taxon>
    </lineage>
</organism>
<keyword evidence="2" id="KW-0732">Signal</keyword>
<keyword evidence="4" id="KW-1185">Reference proteome</keyword>
<reference evidence="3 4" key="1">
    <citation type="submission" date="2014-08" db="EMBL/GenBank/DDBJ databases">
        <title>Complete genome sequence of Corynebacterium phocae M408/89/1(T)(=DSM 44612(T)), isolated from the common seal (Phoca vitulina).</title>
        <authorList>
            <person name="Ruckert C."/>
            <person name="Albersmeier A."/>
            <person name="Winkler A."/>
            <person name="Kalinowski J."/>
        </authorList>
    </citation>
    <scope>NUCLEOTIDE SEQUENCE [LARGE SCALE GENOMIC DNA]</scope>
    <source>
        <strain evidence="3 4">M408/89/1</strain>
    </source>
</reference>
<name>A0A1L7D178_9CORY</name>
<proteinExistence type="predicted"/>
<dbReference type="Proteomes" id="UP000185491">
    <property type="component" value="Chromosome"/>
</dbReference>
<dbReference type="EMBL" id="CP009249">
    <property type="protein sequence ID" value="APT91906.1"/>
    <property type="molecule type" value="Genomic_DNA"/>
</dbReference>
<keyword evidence="1" id="KW-0812">Transmembrane</keyword>
<dbReference type="AlphaFoldDB" id="A0A1L7D178"/>
<keyword evidence="1" id="KW-1133">Transmembrane helix</keyword>
<evidence type="ECO:0008006" key="5">
    <source>
        <dbReference type="Google" id="ProtNLM"/>
    </source>
</evidence>
<protein>
    <recommendedName>
        <fullName evidence="5">Secreted protein</fullName>
    </recommendedName>
</protein>
<accession>A0A1L7D178</accession>
<dbReference type="InterPro" id="IPR006311">
    <property type="entry name" value="TAT_signal"/>
</dbReference>
<feature type="transmembrane region" description="Helical" evidence="1">
    <location>
        <begin position="50"/>
        <end position="83"/>
    </location>
</feature>
<feature type="signal peptide" evidence="2">
    <location>
        <begin position="1"/>
        <end position="26"/>
    </location>
</feature>
<gene>
    <name evidence="3" type="ORF">CPHO_02150</name>
</gene>